<dbReference type="Proteomes" id="UP001497623">
    <property type="component" value="Unassembled WGS sequence"/>
</dbReference>
<dbReference type="PANTHER" id="PTHR31252:SF11">
    <property type="entry name" value="DUF4419 DOMAIN-CONTAINING PROTEIN"/>
    <property type="match status" value="1"/>
</dbReference>
<protein>
    <submittedName>
        <fullName evidence="2">Uncharacterized protein</fullName>
    </submittedName>
</protein>
<name>A0AAV2R6T4_MEGNR</name>
<evidence type="ECO:0000313" key="2">
    <source>
        <dbReference type="EMBL" id="CAL4115886.1"/>
    </source>
</evidence>
<dbReference type="EMBL" id="CAXKWB010016297">
    <property type="protein sequence ID" value="CAL4115886.1"/>
    <property type="molecule type" value="Genomic_DNA"/>
</dbReference>
<keyword evidence="1" id="KW-0732">Signal</keyword>
<reference evidence="2 3" key="1">
    <citation type="submission" date="2024-05" db="EMBL/GenBank/DDBJ databases">
        <authorList>
            <person name="Wallberg A."/>
        </authorList>
    </citation>
    <scope>NUCLEOTIDE SEQUENCE [LARGE SCALE GENOMIC DNA]</scope>
</reference>
<proteinExistence type="predicted"/>
<accession>A0AAV2R6T4</accession>
<evidence type="ECO:0000313" key="3">
    <source>
        <dbReference type="Proteomes" id="UP001497623"/>
    </source>
</evidence>
<evidence type="ECO:0000256" key="1">
    <source>
        <dbReference type="SAM" id="SignalP"/>
    </source>
</evidence>
<gene>
    <name evidence="2" type="ORF">MNOR_LOCUS20798</name>
</gene>
<dbReference type="AlphaFoldDB" id="A0AAV2R6T4"/>
<feature type="chain" id="PRO_5043427446" evidence="1">
    <location>
        <begin position="26"/>
        <end position="565"/>
    </location>
</feature>
<dbReference type="InterPro" id="IPR025533">
    <property type="entry name" value="DUF4419"/>
</dbReference>
<keyword evidence="3" id="KW-1185">Reference proteome</keyword>
<feature type="signal peptide" evidence="1">
    <location>
        <begin position="1"/>
        <end position="25"/>
    </location>
</feature>
<organism evidence="2 3">
    <name type="scientific">Meganyctiphanes norvegica</name>
    <name type="common">Northern krill</name>
    <name type="synonym">Thysanopoda norvegica</name>
    <dbReference type="NCBI Taxonomy" id="48144"/>
    <lineage>
        <taxon>Eukaryota</taxon>
        <taxon>Metazoa</taxon>
        <taxon>Ecdysozoa</taxon>
        <taxon>Arthropoda</taxon>
        <taxon>Crustacea</taxon>
        <taxon>Multicrustacea</taxon>
        <taxon>Malacostraca</taxon>
        <taxon>Eumalacostraca</taxon>
        <taxon>Eucarida</taxon>
        <taxon>Euphausiacea</taxon>
        <taxon>Euphausiidae</taxon>
        <taxon>Meganyctiphanes</taxon>
    </lineage>
</organism>
<sequence length="565" mass="64180">MGVRRVVKALHAILASSLFMFNVMAVHSEATGSSHYIEIDHELEPRKIENINDMSPLPVPPGRDEAVKKYPVSKRQIQSIILETEEQKESNDVKFFKPFKARENGSWKNESDIRKSKLRSVIGTDGEVYYDADWGLMSAVLTCYNNHWALRTGPEDWWTVAMRRIVQAMDKYGEEPQVRDFFVEHKGKKKLEIIVGATLSDINYNWLFSQFSSKIKENLKISDYVDIIENDFSSSTDEQLIISQIMLMSSMKNYFEYGFGTLCGIPGVEMKGTEQDWEKLIDKINRLESLLSPINKYLRLTPWFKIARKVFMNLLDTYRGKPNIEWWGNILSWNEVWGSGLRPHWSGWFPEFFGAGDNPGEFIHFPSDLVTVPIHISDFNNAPPVEDDGIVVAGIVGFNLEEGGRAPVVEPKHAWSLLLPEDSQVAGRLTGGHTGAATTRHQVGTPIRQPTAAISRASIVTPTETHIRAKKRNLANKMPHNTNNTTFNICQYYCRGRDKFFCCDTSEQRALYPNTNIVIRDDNMPKDICKYWCSGEQDAHASMPTTKTTATRIATKGLSGCQCYV</sequence>
<comment type="caution">
    <text evidence="2">The sequence shown here is derived from an EMBL/GenBank/DDBJ whole genome shotgun (WGS) entry which is preliminary data.</text>
</comment>
<dbReference type="Pfam" id="PF14388">
    <property type="entry name" value="DUF4419"/>
    <property type="match status" value="1"/>
</dbReference>
<dbReference type="PANTHER" id="PTHR31252">
    <property type="entry name" value="DUF4419 DOMAIN-CONTAINING PROTEIN"/>
    <property type="match status" value="1"/>
</dbReference>